<dbReference type="OrthoDB" id="3078695at2"/>
<reference evidence="2 3" key="1">
    <citation type="submission" date="2019-02" db="EMBL/GenBank/DDBJ databases">
        <title>Deep-cultivation of Planctomycetes and their phenomic and genomic characterization uncovers novel biology.</title>
        <authorList>
            <person name="Wiegand S."/>
            <person name="Jogler M."/>
            <person name="Boedeker C."/>
            <person name="Pinto D."/>
            <person name="Vollmers J."/>
            <person name="Rivas-Marin E."/>
            <person name="Kohn T."/>
            <person name="Peeters S.H."/>
            <person name="Heuer A."/>
            <person name="Rast P."/>
            <person name="Oberbeckmann S."/>
            <person name="Bunk B."/>
            <person name="Jeske O."/>
            <person name="Meyerdierks A."/>
            <person name="Storesund J.E."/>
            <person name="Kallscheuer N."/>
            <person name="Luecker S."/>
            <person name="Lage O.M."/>
            <person name="Pohl T."/>
            <person name="Merkel B.J."/>
            <person name="Hornburger P."/>
            <person name="Mueller R.-W."/>
            <person name="Bruemmer F."/>
            <person name="Labrenz M."/>
            <person name="Spormann A.M."/>
            <person name="Op Den Camp H."/>
            <person name="Overmann J."/>
            <person name="Amann R."/>
            <person name="Jetten M.S.M."/>
            <person name="Mascher T."/>
            <person name="Medema M.H."/>
            <person name="Devos D.P."/>
            <person name="Kaster A.-K."/>
            <person name="Ovreas L."/>
            <person name="Rohde M."/>
            <person name="Galperin M.Y."/>
            <person name="Jogler C."/>
        </authorList>
    </citation>
    <scope>NUCLEOTIDE SEQUENCE [LARGE SCALE GENOMIC DNA]</scope>
    <source>
        <strain evidence="2 3">Mal64</strain>
    </source>
</reference>
<organism evidence="2 3">
    <name type="scientific">Pseudobythopirellula maris</name>
    <dbReference type="NCBI Taxonomy" id="2527991"/>
    <lineage>
        <taxon>Bacteria</taxon>
        <taxon>Pseudomonadati</taxon>
        <taxon>Planctomycetota</taxon>
        <taxon>Planctomycetia</taxon>
        <taxon>Pirellulales</taxon>
        <taxon>Lacipirellulaceae</taxon>
        <taxon>Pseudobythopirellula</taxon>
    </lineage>
</organism>
<dbReference type="Proteomes" id="UP000315440">
    <property type="component" value="Unassembled WGS sequence"/>
</dbReference>
<evidence type="ECO:0000313" key="2">
    <source>
        <dbReference type="EMBL" id="TWT90536.1"/>
    </source>
</evidence>
<dbReference type="AlphaFoldDB" id="A0A5C5ZTJ5"/>
<keyword evidence="3" id="KW-1185">Reference proteome</keyword>
<gene>
    <name evidence="2" type="ORF">Mal64_09280</name>
</gene>
<evidence type="ECO:0000313" key="3">
    <source>
        <dbReference type="Proteomes" id="UP000315440"/>
    </source>
</evidence>
<evidence type="ECO:0008006" key="4">
    <source>
        <dbReference type="Google" id="ProtNLM"/>
    </source>
</evidence>
<feature type="chain" id="PRO_5022831986" description="PEP-CTERM protein-sorting domain-containing protein" evidence="1">
    <location>
        <begin position="22"/>
        <end position="237"/>
    </location>
</feature>
<dbReference type="EMBL" id="SJPQ01000001">
    <property type="protein sequence ID" value="TWT90536.1"/>
    <property type="molecule type" value="Genomic_DNA"/>
</dbReference>
<accession>A0A5C5ZTJ5</accession>
<sequence precursor="true">MRRTLILLAAAVAALPSAASATTIPVLEDVMTSAFFQGTNLVRGYDIDDRPPHRVASDNAFGAGPETVYLTFDPSLFAPLGSSAPQAILSVESVAGGFGAEASPANPFQMSAHGVALDPLASITDDTNPAGPIAWTDFFANQILPASGLATTVVSGTGTLKFDVTEVVNDWLSGANSVFALALTGKNDTLSDGNVLHGVANNSETPGVSHFISIVPEPSALTLVVVSLVAGVVRRRR</sequence>
<comment type="caution">
    <text evidence="2">The sequence shown here is derived from an EMBL/GenBank/DDBJ whole genome shotgun (WGS) entry which is preliminary data.</text>
</comment>
<evidence type="ECO:0000256" key="1">
    <source>
        <dbReference type="SAM" id="SignalP"/>
    </source>
</evidence>
<proteinExistence type="predicted"/>
<protein>
    <recommendedName>
        <fullName evidence="4">PEP-CTERM protein-sorting domain-containing protein</fullName>
    </recommendedName>
</protein>
<feature type="signal peptide" evidence="1">
    <location>
        <begin position="1"/>
        <end position="21"/>
    </location>
</feature>
<keyword evidence="1" id="KW-0732">Signal</keyword>
<dbReference type="RefSeq" id="WP_146397501.1">
    <property type="nucleotide sequence ID" value="NZ_SJPQ01000001.1"/>
</dbReference>
<name>A0A5C5ZTJ5_9BACT</name>